<evidence type="ECO:0000313" key="4">
    <source>
        <dbReference type="Proteomes" id="UP000624703"/>
    </source>
</evidence>
<accession>A0A8J7MF14</accession>
<evidence type="ECO:0000256" key="1">
    <source>
        <dbReference type="SAM" id="MobiDB-lite"/>
    </source>
</evidence>
<dbReference type="Proteomes" id="UP000624703">
    <property type="component" value="Unassembled WGS sequence"/>
</dbReference>
<comment type="caution">
    <text evidence="3">The sequence shown here is derived from an EMBL/GenBank/DDBJ whole genome shotgun (WGS) entry which is preliminary data.</text>
</comment>
<dbReference type="RefSeq" id="WP_200312182.1">
    <property type="nucleotide sequence ID" value="NZ_JAENIM010000043.1"/>
</dbReference>
<feature type="chain" id="PRO_5035302504" evidence="2">
    <location>
        <begin position="23"/>
        <end position="61"/>
    </location>
</feature>
<evidence type="ECO:0000313" key="3">
    <source>
        <dbReference type="EMBL" id="MBK1792171.1"/>
    </source>
</evidence>
<protein>
    <submittedName>
        <fullName evidence="3">Uncharacterized protein</fullName>
    </submittedName>
</protein>
<sequence length="61" mass="6182">MKKTFFSLIAAAATALAFSSCASEPTSEFSPAGPQSNASTMPQNLPQAGEGAGMFGALQQQ</sequence>
<gene>
    <name evidence="3" type="ORF">JIN82_13500</name>
</gene>
<feature type="compositionally biased region" description="Polar residues" evidence="1">
    <location>
        <begin position="24"/>
        <end position="46"/>
    </location>
</feature>
<evidence type="ECO:0000256" key="2">
    <source>
        <dbReference type="SAM" id="SignalP"/>
    </source>
</evidence>
<dbReference type="AlphaFoldDB" id="A0A8J7MF14"/>
<dbReference type="PROSITE" id="PS51257">
    <property type="entry name" value="PROKAR_LIPOPROTEIN"/>
    <property type="match status" value="1"/>
</dbReference>
<dbReference type="EMBL" id="JAENIM010000043">
    <property type="protein sequence ID" value="MBK1792171.1"/>
    <property type="molecule type" value="Genomic_DNA"/>
</dbReference>
<reference evidence="3" key="1">
    <citation type="submission" date="2021-01" db="EMBL/GenBank/DDBJ databases">
        <title>Modified the classification status of verrucomicrobia.</title>
        <authorList>
            <person name="Feng X."/>
        </authorList>
    </citation>
    <scope>NUCLEOTIDE SEQUENCE</scope>
    <source>
        <strain evidence="3">_KCTC 22039</strain>
    </source>
</reference>
<feature type="signal peptide" evidence="2">
    <location>
        <begin position="1"/>
        <end position="22"/>
    </location>
</feature>
<name>A0A8J7MF14_9BACT</name>
<keyword evidence="4" id="KW-1185">Reference proteome</keyword>
<keyword evidence="2" id="KW-0732">Signal</keyword>
<organism evidence="3 4">
    <name type="scientific">Persicirhabdus sediminis</name>
    <dbReference type="NCBI Taxonomy" id="454144"/>
    <lineage>
        <taxon>Bacteria</taxon>
        <taxon>Pseudomonadati</taxon>
        <taxon>Verrucomicrobiota</taxon>
        <taxon>Verrucomicrobiia</taxon>
        <taxon>Verrucomicrobiales</taxon>
        <taxon>Verrucomicrobiaceae</taxon>
        <taxon>Persicirhabdus</taxon>
    </lineage>
</organism>
<proteinExistence type="predicted"/>
<feature type="region of interest" description="Disordered" evidence="1">
    <location>
        <begin position="23"/>
        <end position="61"/>
    </location>
</feature>